<protein>
    <recommendedName>
        <fullName evidence="10">Ribosomal RNA small subunit methyltransferase E</fullName>
        <ecNumber evidence="10">2.1.1.193</ecNumber>
    </recommendedName>
</protein>
<evidence type="ECO:0000256" key="9">
    <source>
        <dbReference type="ARBA" id="ARBA00047944"/>
    </source>
</evidence>
<dbReference type="InterPro" id="IPR015947">
    <property type="entry name" value="PUA-like_sf"/>
</dbReference>
<accession>A0A372MJW6</accession>
<comment type="function">
    <text evidence="8 10">Specifically methylates the N3 position of the uracil ring of uridine 1498 (m3U1498) in 16S rRNA. Acts on the fully assembled 30S ribosomal subunit.</text>
</comment>
<dbReference type="GO" id="GO:0070475">
    <property type="term" value="P:rRNA base methylation"/>
    <property type="evidence" value="ECO:0007669"/>
    <property type="project" value="TreeGrafter"/>
</dbReference>
<evidence type="ECO:0000259" key="11">
    <source>
        <dbReference type="Pfam" id="PF04452"/>
    </source>
</evidence>
<evidence type="ECO:0000256" key="6">
    <source>
        <dbReference type="ARBA" id="ARBA00022679"/>
    </source>
</evidence>
<gene>
    <name evidence="12" type="ORF">DYP60_00450</name>
</gene>
<keyword evidence="13" id="KW-1185">Reference proteome</keyword>
<dbReference type="AlphaFoldDB" id="A0A372MJW6"/>
<evidence type="ECO:0000256" key="1">
    <source>
        <dbReference type="ARBA" id="ARBA00004496"/>
    </source>
</evidence>
<dbReference type="SUPFAM" id="SSF75217">
    <property type="entry name" value="alpha/beta knot"/>
    <property type="match status" value="1"/>
</dbReference>
<evidence type="ECO:0000256" key="7">
    <source>
        <dbReference type="ARBA" id="ARBA00022691"/>
    </source>
</evidence>
<comment type="subcellular location">
    <subcellularLocation>
        <location evidence="1 10">Cytoplasm</location>
    </subcellularLocation>
</comment>
<dbReference type="Pfam" id="PF04452">
    <property type="entry name" value="Methyltrans_RNA"/>
    <property type="match status" value="1"/>
</dbReference>
<dbReference type="EMBL" id="QUWK01000001">
    <property type="protein sequence ID" value="RFU96082.1"/>
    <property type="molecule type" value="Genomic_DNA"/>
</dbReference>
<dbReference type="EC" id="2.1.1.193" evidence="10"/>
<organism evidence="12 13">
    <name type="scientific">Sphaerochaeta halotolerans</name>
    <dbReference type="NCBI Taxonomy" id="2293840"/>
    <lineage>
        <taxon>Bacteria</taxon>
        <taxon>Pseudomonadati</taxon>
        <taxon>Spirochaetota</taxon>
        <taxon>Spirochaetia</taxon>
        <taxon>Spirochaetales</taxon>
        <taxon>Sphaerochaetaceae</taxon>
        <taxon>Sphaerochaeta</taxon>
    </lineage>
</organism>
<keyword evidence="4 10" id="KW-0698">rRNA processing</keyword>
<evidence type="ECO:0000256" key="8">
    <source>
        <dbReference type="ARBA" id="ARBA00025699"/>
    </source>
</evidence>
<dbReference type="PANTHER" id="PTHR30027">
    <property type="entry name" value="RIBOSOMAL RNA SMALL SUBUNIT METHYLTRANSFERASE E"/>
    <property type="match status" value="1"/>
</dbReference>
<dbReference type="CDD" id="cd18084">
    <property type="entry name" value="RsmE-like"/>
    <property type="match status" value="1"/>
</dbReference>
<sequence length="266" mass="30219">MRQYILPKTFKGESSLVLKGKESQYLSKVLRLKEGQHILGRDQEGKAYQLTVDRISNRECTLSCQQVEEDASVQTTDALPSYTGPYPNLTLMQCLCKGKKEEQIVRQATEIGTREIVLIQSRYCVPDLSGKREKALDNRFQRLDRQVKEALQQSGSPVPTEIVPKVIALTEIPKWWNNRGLALFFHQSKRQETQKTLHELIEEIPIETPIALLVGPEGGLSEEECIFLEDAGFHPVLLRTNILRSETAGMYALSAIQTIMTEKKNY</sequence>
<dbReference type="InterPro" id="IPR006700">
    <property type="entry name" value="RsmE"/>
</dbReference>
<comment type="similarity">
    <text evidence="2 10">Belongs to the RNA methyltransferase RsmE family.</text>
</comment>
<evidence type="ECO:0000256" key="5">
    <source>
        <dbReference type="ARBA" id="ARBA00022603"/>
    </source>
</evidence>
<comment type="catalytic activity">
    <reaction evidence="9 10">
        <text>uridine(1498) in 16S rRNA + S-adenosyl-L-methionine = N(3)-methyluridine(1498) in 16S rRNA + S-adenosyl-L-homocysteine + H(+)</text>
        <dbReference type="Rhea" id="RHEA:42920"/>
        <dbReference type="Rhea" id="RHEA-COMP:10283"/>
        <dbReference type="Rhea" id="RHEA-COMP:10284"/>
        <dbReference type="ChEBI" id="CHEBI:15378"/>
        <dbReference type="ChEBI" id="CHEBI:57856"/>
        <dbReference type="ChEBI" id="CHEBI:59789"/>
        <dbReference type="ChEBI" id="CHEBI:65315"/>
        <dbReference type="ChEBI" id="CHEBI:74502"/>
        <dbReference type="EC" id="2.1.1.193"/>
    </reaction>
</comment>
<reference evidence="12 13" key="2">
    <citation type="submission" date="2018-09" db="EMBL/GenBank/DDBJ databases">
        <title>Genome of Sphaerochaeta halotolerans strain 4-11.</title>
        <authorList>
            <person name="Nazina T.N."/>
            <person name="Sokolova D.S."/>
        </authorList>
    </citation>
    <scope>NUCLEOTIDE SEQUENCE [LARGE SCALE GENOMIC DNA]</scope>
    <source>
        <strain evidence="12 13">4-11</strain>
    </source>
</reference>
<keyword evidence="6 10" id="KW-0808">Transferase</keyword>
<evidence type="ECO:0000256" key="4">
    <source>
        <dbReference type="ARBA" id="ARBA00022552"/>
    </source>
</evidence>
<proteinExistence type="inferred from homology"/>
<dbReference type="InterPro" id="IPR029028">
    <property type="entry name" value="Alpha/beta_knot_MTases"/>
</dbReference>
<keyword evidence="7 10" id="KW-0949">S-adenosyl-L-methionine</keyword>
<dbReference type="PIRSF" id="PIRSF015601">
    <property type="entry name" value="MTase_slr0722"/>
    <property type="match status" value="1"/>
</dbReference>
<evidence type="ECO:0000313" key="12">
    <source>
        <dbReference type="EMBL" id="RFU96082.1"/>
    </source>
</evidence>
<dbReference type="RefSeq" id="WP_117328901.1">
    <property type="nucleotide sequence ID" value="NZ_QUWK01000001.1"/>
</dbReference>
<evidence type="ECO:0000313" key="13">
    <source>
        <dbReference type="Proteomes" id="UP000264002"/>
    </source>
</evidence>
<dbReference type="SUPFAM" id="SSF88697">
    <property type="entry name" value="PUA domain-like"/>
    <property type="match status" value="1"/>
</dbReference>
<evidence type="ECO:0000256" key="3">
    <source>
        <dbReference type="ARBA" id="ARBA00022490"/>
    </source>
</evidence>
<dbReference type="InterPro" id="IPR029026">
    <property type="entry name" value="tRNA_m1G_MTases_N"/>
</dbReference>
<name>A0A372MJW6_9SPIR</name>
<dbReference type="GO" id="GO:0070042">
    <property type="term" value="F:rRNA (uridine-N3-)-methyltransferase activity"/>
    <property type="evidence" value="ECO:0007669"/>
    <property type="project" value="TreeGrafter"/>
</dbReference>
<dbReference type="PANTHER" id="PTHR30027:SF3">
    <property type="entry name" value="16S RRNA (URACIL(1498)-N(3))-METHYLTRANSFERASE"/>
    <property type="match status" value="1"/>
</dbReference>
<dbReference type="Gene3D" id="3.40.1280.10">
    <property type="match status" value="1"/>
</dbReference>
<evidence type="ECO:0000256" key="10">
    <source>
        <dbReference type="PIRNR" id="PIRNR015601"/>
    </source>
</evidence>
<dbReference type="Proteomes" id="UP000264002">
    <property type="component" value="Unassembled WGS sequence"/>
</dbReference>
<evidence type="ECO:0000256" key="2">
    <source>
        <dbReference type="ARBA" id="ARBA00005528"/>
    </source>
</evidence>
<keyword evidence="3 10" id="KW-0963">Cytoplasm</keyword>
<comment type="caution">
    <text evidence="12">The sequence shown here is derived from an EMBL/GenBank/DDBJ whole genome shotgun (WGS) entry which is preliminary data.</text>
</comment>
<dbReference type="NCBIfam" id="TIGR00046">
    <property type="entry name" value="RsmE family RNA methyltransferase"/>
    <property type="match status" value="1"/>
</dbReference>
<reference evidence="13" key="1">
    <citation type="submission" date="2018-08" db="EMBL/GenBank/DDBJ databases">
        <authorList>
            <person name="Grouzdev D.S."/>
            <person name="Krutkina M.S."/>
        </authorList>
    </citation>
    <scope>NUCLEOTIDE SEQUENCE [LARGE SCALE GENOMIC DNA]</scope>
    <source>
        <strain evidence="13">4-11</strain>
    </source>
</reference>
<dbReference type="GO" id="GO:0005737">
    <property type="term" value="C:cytoplasm"/>
    <property type="evidence" value="ECO:0007669"/>
    <property type="project" value="UniProtKB-SubCell"/>
</dbReference>
<dbReference type="InterPro" id="IPR046886">
    <property type="entry name" value="RsmE_MTase_dom"/>
</dbReference>
<feature type="domain" description="Ribosomal RNA small subunit methyltransferase E methyltransferase" evidence="11">
    <location>
        <begin position="88"/>
        <end position="257"/>
    </location>
</feature>
<keyword evidence="5 10" id="KW-0489">Methyltransferase</keyword>